<name>A0A1J5EHJ5_9BACT</name>
<proteinExistence type="predicted"/>
<dbReference type="AlphaFoldDB" id="A0A1J5EHJ5"/>
<organism evidence="1 2">
    <name type="scientific">Candidatus Desantisbacteria bacterium CG2_30_40_21</name>
    <dbReference type="NCBI Taxonomy" id="1817895"/>
    <lineage>
        <taxon>Bacteria</taxon>
        <taxon>Candidatus Desantisiibacteriota</taxon>
    </lineage>
</organism>
<dbReference type="Proteomes" id="UP000183085">
    <property type="component" value="Unassembled WGS sequence"/>
</dbReference>
<gene>
    <name evidence="1" type="ORF">AUJ95_01990</name>
</gene>
<evidence type="ECO:0000313" key="2">
    <source>
        <dbReference type="Proteomes" id="UP000183085"/>
    </source>
</evidence>
<sequence>MRTTVVLEPEVEKLIRVLSLKKKLSQFINQCVKEHFKNEEKKRLKDELAVAYKRASKEGKEIIDGFTSIEVEGWPEW</sequence>
<accession>A0A1J5EHJ5</accession>
<dbReference type="GO" id="GO:0006355">
    <property type="term" value="P:regulation of DNA-templated transcription"/>
    <property type="evidence" value="ECO:0007669"/>
    <property type="project" value="InterPro"/>
</dbReference>
<evidence type="ECO:0000313" key="1">
    <source>
        <dbReference type="EMBL" id="OIP42176.1"/>
    </source>
</evidence>
<dbReference type="EMBL" id="MNYI01000057">
    <property type="protein sequence ID" value="OIP42176.1"/>
    <property type="molecule type" value="Genomic_DNA"/>
</dbReference>
<dbReference type="Gene3D" id="1.10.1220.10">
    <property type="entry name" value="Met repressor-like"/>
    <property type="match status" value="1"/>
</dbReference>
<reference evidence="1 2" key="1">
    <citation type="journal article" date="2016" name="Environ. Microbiol.">
        <title>Genomic resolution of a cold subsurface aquifer community provides metabolic insights for novel microbes adapted to high CO concentrations.</title>
        <authorList>
            <person name="Probst A.J."/>
            <person name="Castelle C.J."/>
            <person name="Singh A."/>
            <person name="Brown C.T."/>
            <person name="Anantharaman K."/>
            <person name="Sharon I."/>
            <person name="Hug L.A."/>
            <person name="Burstein D."/>
            <person name="Emerson J.B."/>
            <person name="Thomas B.C."/>
            <person name="Banfield J.F."/>
        </authorList>
    </citation>
    <scope>NUCLEOTIDE SEQUENCE [LARGE SCALE GENOMIC DNA]</scope>
    <source>
        <strain evidence="1">CG2_30_40_21</strain>
    </source>
</reference>
<protein>
    <recommendedName>
        <fullName evidence="3">CopG family transcriptional regulator</fullName>
    </recommendedName>
</protein>
<comment type="caution">
    <text evidence="1">The sequence shown here is derived from an EMBL/GenBank/DDBJ whole genome shotgun (WGS) entry which is preliminary data.</text>
</comment>
<dbReference type="InterPro" id="IPR013321">
    <property type="entry name" value="Arc_rbn_hlx_hlx"/>
</dbReference>
<evidence type="ECO:0008006" key="3">
    <source>
        <dbReference type="Google" id="ProtNLM"/>
    </source>
</evidence>